<keyword evidence="1" id="KW-1133">Transmembrane helix</keyword>
<gene>
    <name evidence="2" type="ORF">ENI13_01925</name>
</gene>
<keyword evidence="1" id="KW-0812">Transmembrane</keyword>
<proteinExistence type="predicted"/>
<feature type="transmembrane region" description="Helical" evidence="1">
    <location>
        <begin position="216"/>
        <end position="241"/>
    </location>
</feature>
<feature type="transmembrane region" description="Helical" evidence="1">
    <location>
        <begin position="175"/>
        <end position="195"/>
    </location>
</feature>
<evidence type="ECO:0000313" key="2">
    <source>
        <dbReference type="EMBL" id="HEB13718.1"/>
    </source>
</evidence>
<feature type="transmembrane region" description="Helical" evidence="1">
    <location>
        <begin position="148"/>
        <end position="169"/>
    </location>
</feature>
<feature type="transmembrane region" description="Helical" evidence="1">
    <location>
        <begin position="247"/>
        <end position="273"/>
    </location>
</feature>
<protein>
    <recommendedName>
        <fullName evidence="3">EamA domain-containing protein</fullName>
    </recommendedName>
</protein>
<reference evidence="2" key="1">
    <citation type="journal article" date="2020" name="mSystems">
        <title>Genome- and Community-Level Interaction Insights into Carbon Utilization and Element Cycling Functions of Hydrothermarchaeota in Hydrothermal Sediment.</title>
        <authorList>
            <person name="Zhou Z."/>
            <person name="Liu Y."/>
            <person name="Xu W."/>
            <person name="Pan J."/>
            <person name="Luo Z.H."/>
            <person name="Li M."/>
        </authorList>
    </citation>
    <scope>NUCLEOTIDE SEQUENCE [LARGE SCALE GENOMIC DNA]</scope>
    <source>
        <strain evidence="2">HyVt-369</strain>
    </source>
</reference>
<sequence>MWLIVAVVSHSLFGIVALLDRYLLSGPIQNPKFYTFLVGMLSITFALLLIPLGFVDIPEFSTLLVAIIAGALRLVALFAFFSALRRFEASRVVPAIGGFLPIAILLLTLIFTREVNLGGLDILAFALLVGGSILVSMEKRFSVTQASITISFITAFLFASSFFLAKFVYEVQPFWSGFFWMLLGGFMVALLFLLFRETKEGIIKMFYLKNRRKGSFVPMFIFLLNQGMGGLAFVLQSWAIALVPFGLLAFVSALEGVKYISLFFIAWFLSIYFPSILKEEISRKILLQKILSIIIIGAGLLLLAV</sequence>
<dbReference type="EMBL" id="DRHL01000111">
    <property type="protein sequence ID" value="HEB13718.1"/>
    <property type="molecule type" value="Genomic_DNA"/>
</dbReference>
<evidence type="ECO:0008006" key="3">
    <source>
        <dbReference type="Google" id="ProtNLM"/>
    </source>
</evidence>
<feature type="transmembrane region" description="Helical" evidence="1">
    <location>
        <begin position="92"/>
        <end position="111"/>
    </location>
</feature>
<dbReference type="InterPro" id="IPR037185">
    <property type="entry name" value="EmrE-like"/>
</dbReference>
<organism evidence="2">
    <name type="scientific">candidate division CPR3 bacterium</name>
    <dbReference type="NCBI Taxonomy" id="2268181"/>
    <lineage>
        <taxon>Bacteria</taxon>
        <taxon>Bacteria division CPR3</taxon>
    </lineage>
</organism>
<evidence type="ECO:0000256" key="1">
    <source>
        <dbReference type="SAM" id="Phobius"/>
    </source>
</evidence>
<feature type="transmembrane region" description="Helical" evidence="1">
    <location>
        <begin position="33"/>
        <end position="54"/>
    </location>
</feature>
<dbReference type="SUPFAM" id="SSF103481">
    <property type="entry name" value="Multidrug resistance efflux transporter EmrE"/>
    <property type="match status" value="1"/>
</dbReference>
<keyword evidence="1" id="KW-0472">Membrane</keyword>
<dbReference type="AlphaFoldDB" id="A0A7C1SRB5"/>
<feature type="transmembrane region" description="Helical" evidence="1">
    <location>
        <begin position="60"/>
        <end position="80"/>
    </location>
</feature>
<dbReference type="Proteomes" id="UP000885695">
    <property type="component" value="Unassembled WGS sequence"/>
</dbReference>
<accession>A0A7C1SRB5</accession>
<feature type="transmembrane region" description="Helical" evidence="1">
    <location>
        <begin position="117"/>
        <end position="136"/>
    </location>
</feature>
<feature type="transmembrane region" description="Helical" evidence="1">
    <location>
        <begin position="6"/>
        <end position="24"/>
    </location>
</feature>
<feature type="transmembrane region" description="Helical" evidence="1">
    <location>
        <begin position="285"/>
        <end position="304"/>
    </location>
</feature>
<name>A0A7C1SRB5_UNCC3</name>
<comment type="caution">
    <text evidence="2">The sequence shown here is derived from an EMBL/GenBank/DDBJ whole genome shotgun (WGS) entry which is preliminary data.</text>
</comment>